<comment type="caution">
    <text evidence="2">The sequence shown here is derived from an EMBL/GenBank/DDBJ whole genome shotgun (WGS) entry which is preliminary data.</text>
</comment>
<protein>
    <recommendedName>
        <fullName evidence="4">OTU domain-containing protein</fullName>
    </recommendedName>
</protein>
<reference evidence="2 3" key="1">
    <citation type="submission" date="2024-01" db="EMBL/GenBank/DDBJ databases">
        <title>The genomes of 5 underutilized Papilionoideae crops provide insights into root nodulation and disease resistanc.</title>
        <authorList>
            <person name="Yuan L."/>
        </authorList>
    </citation>
    <scope>NUCLEOTIDE SEQUENCE [LARGE SCALE GENOMIC DNA]</scope>
    <source>
        <strain evidence="2">ZHUSHIDOU_FW_LH</strain>
        <tissue evidence="2">Leaf</tissue>
    </source>
</reference>
<dbReference type="EMBL" id="JAYWIO010000006">
    <property type="protein sequence ID" value="KAK7257970.1"/>
    <property type="molecule type" value="Genomic_DNA"/>
</dbReference>
<keyword evidence="3" id="KW-1185">Reference proteome</keyword>
<evidence type="ECO:0000313" key="3">
    <source>
        <dbReference type="Proteomes" id="UP001372338"/>
    </source>
</evidence>
<sequence>MDSMLNASDKPETSKKRKKSKSTSNTKSEKSTKVPPFQASQTSNASNISHSFTAPVELQEHIYSVHDVGSDGNCGFRAIAMHVYGDENCWMMVRRDLIDEMVDYKELYIELVGIERYNDLIGCLHIEHHGGVPPAKWFSSPDMCHAVASKYNFAFVSIASQPASNKNNNLRQAATDPVGQVSSPAAPQPDAHAGPAPPLPHDARDHPQRAPHLVQPAVEDPGSEPAPPAPTHPPMSNHPRHPPPTYEMMGPTVLELGVSPELLAAEDVAARQLGPELVTAHQVSPELLAAEQVAARQLGPELVTARRVSPDLLTARRVSPDLVTADPVAPPSR</sequence>
<feature type="region of interest" description="Disordered" evidence="1">
    <location>
        <begin position="175"/>
        <end position="250"/>
    </location>
</feature>
<proteinExistence type="predicted"/>
<dbReference type="CDD" id="cd22744">
    <property type="entry name" value="OTU"/>
    <property type="match status" value="1"/>
</dbReference>
<evidence type="ECO:0000313" key="2">
    <source>
        <dbReference type="EMBL" id="KAK7257970.1"/>
    </source>
</evidence>
<accession>A0AAN9ENB0</accession>
<feature type="region of interest" description="Disordered" evidence="1">
    <location>
        <begin position="1"/>
        <end position="46"/>
    </location>
</feature>
<name>A0AAN9ENB0_CROPI</name>
<dbReference type="Proteomes" id="UP001372338">
    <property type="component" value="Unassembled WGS sequence"/>
</dbReference>
<gene>
    <name evidence="2" type="ORF">RIF29_32321</name>
</gene>
<dbReference type="Gene3D" id="3.90.70.80">
    <property type="match status" value="1"/>
</dbReference>
<dbReference type="AlphaFoldDB" id="A0AAN9ENB0"/>
<evidence type="ECO:0008006" key="4">
    <source>
        <dbReference type="Google" id="ProtNLM"/>
    </source>
</evidence>
<feature type="compositionally biased region" description="Pro residues" evidence="1">
    <location>
        <begin position="224"/>
        <end position="233"/>
    </location>
</feature>
<organism evidence="2 3">
    <name type="scientific">Crotalaria pallida</name>
    <name type="common">Smooth rattlebox</name>
    <name type="synonym">Crotalaria striata</name>
    <dbReference type="NCBI Taxonomy" id="3830"/>
    <lineage>
        <taxon>Eukaryota</taxon>
        <taxon>Viridiplantae</taxon>
        <taxon>Streptophyta</taxon>
        <taxon>Embryophyta</taxon>
        <taxon>Tracheophyta</taxon>
        <taxon>Spermatophyta</taxon>
        <taxon>Magnoliopsida</taxon>
        <taxon>eudicotyledons</taxon>
        <taxon>Gunneridae</taxon>
        <taxon>Pentapetalae</taxon>
        <taxon>rosids</taxon>
        <taxon>fabids</taxon>
        <taxon>Fabales</taxon>
        <taxon>Fabaceae</taxon>
        <taxon>Papilionoideae</taxon>
        <taxon>50 kb inversion clade</taxon>
        <taxon>genistoids sensu lato</taxon>
        <taxon>core genistoids</taxon>
        <taxon>Crotalarieae</taxon>
        <taxon>Crotalaria</taxon>
    </lineage>
</organism>
<evidence type="ECO:0000256" key="1">
    <source>
        <dbReference type="SAM" id="MobiDB-lite"/>
    </source>
</evidence>